<dbReference type="ExpressionAtlas" id="A0A654FMD1">
    <property type="expression patterns" value="baseline and differential"/>
</dbReference>
<dbReference type="Proteomes" id="UP000426265">
    <property type="component" value="Unassembled WGS sequence"/>
</dbReference>
<evidence type="ECO:0000313" key="6">
    <source>
        <dbReference type="EMBL" id="VYS62017.1"/>
    </source>
</evidence>
<dbReference type="InterPro" id="IPR032675">
    <property type="entry name" value="LRR_dom_sf"/>
</dbReference>
<dbReference type="Pfam" id="PF07727">
    <property type="entry name" value="RVT_2"/>
    <property type="match status" value="1"/>
</dbReference>
<dbReference type="Pfam" id="PF22936">
    <property type="entry name" value="Pol_BBD"/>
    <property type="match status" value="1"/>
</dbReference>
<feature type="domain" description="Retroviral polymerase SH3-like" evidence="5">
    <location>
        <begin position="489"/>
        <end position="541"/>
    </location>
</feature>
<keyword evidence="2" id="KW-1133">Transmembrane helix</keyword>
<evidence type="ECO:0000259" key="4">
    <source>
        <dbReference type="Pfam" id="PF22936"/>
    </source>
</evidence>
<feature type="transmembrane region" description="Helical" evidence="2">
    <location>
        <begin position="1288"/>
        <end position="1311"/>
    </location>
</feature>
<dbReference type="Pfam" id="PF14223">
    <property type="entry name" value="Retrotran_gag_2"/>
    <property type="match status" value="1"/>
</dbReference>
<sequence length="1389" mass="157415">MENPKPAITSVVLKGENYLLWMRTTKTVLCGRGLWSHVETKHVQFKATKEDGDEGFKREEEEAEIEKEAKWFQEDQNVLAILQHSLESSILEAYSYCETARELWETLENVYGNVSNLTRVFEVKKAINNLSQEDLEFTKHFRKFRSLWAELEMLRPSTVDPAILNERKEQDKVFGLLLTLNPAFNDLIKHLLRADKLPSLENVCSQVQKEQGSLGLFSGKGELITAHKGIYEGEERKVWVCDHCKKKGHMKDKCWILHPHLKPAKFKANISQEVASDQGEVVRKSDLEALIRSIASLKESGTSFLTYEPNKMLKESGTSFFTSEPSKTLVIDSGASHHMINNPSLIDNIKPALGNVVIANGDKVPVKGIGELNLFDKKSKALYMPSFTSNLLSVKRATNDLNCYTIFGPNSVHFQDIKTGRVLRKGDAKGDIYVFEKTPLSDFTSVSLNSCLASILNVVWHARLGHPHARAFELMLPNVSFDNSTLSGDQRNKLDAKSTRCMFIGYSTTQKGYKCYDPINQRMYVSRDVKFFEEKGYYEKKDWNSLADLSTPSTDRATSLQFLLDHLGVTPSSERETKTRDLIEEPITIDQENEQEEASNLQQDGEINGIQIHDDMDTQNEDGGVQEITDHHTTTIQPDPTPQATPTLRRSTRIKRKSSRLYYNNKAVAHPIQAVCSLALLPQDHQAFLGKIEANFVPQTYEEAKESEEWINVVADETGAMIRNHTWDEEDLPPGKRAVSSKWVFTIKYLSNGEIERHKARLVARGFTQTYGRDYTETFAPVAKLHTVRVVLSLATNLSWDLWQMDVKNAFLQGELEEEVYMTPPPGLEDSIAPGKVLRLRKAIYGLKQSPRAWYHKLSTTLKGKGFKKSEADHTLFTLQSDQGIIVVLIYVDDIIISGDNKEGIHDTKLFLKSTFDIKDLGELKYFLGIEVCRSPEGLFLSQRKYTLDLLNETGKLGSKPAKTPLVDGYTVKRTGGKKKKNAPLDPLDEPYEDFAQYRRLVGKLIYLTITRPDLCFAVNQVSQHMHSPTKYHWNMLERILRYIKGSPGQGIWMGKNDSTEIVGYCDADYGGDTTDRKSTTSYCTFIGGNLVTWKTKKQKIVSCSSAESEYRAMRKLTNELTWLKALLKDFGIESSSPITMHCDNQAAIHIATNSVFHERTKHIEVDCHKVREKIEEGMILPCYTDTKDNLADIFTKGANLKGTLVSPYIKVLYPTLNLLTSLHIYFLGFMNMDSLLDSLSACSNLTDLKIVGVNVLLEPILELLARKCCLIEHLFLDNCYQGKTFTWWGFLYFLLTSLLKLNYLLLCLILRLNDAMAQILVTGFRILKYINLSNTAGITGSFLRNLGHRSNDSPLQTLILRDCFSLQEVTIENFVSCMSHSSCNNHEP</sequence>
<proteinExistence type="predicted"/>
<evidence type="ECO:0000256" key="1">
    <source>
        <dbReference type="ARBA" id="ARBA00022750"/>
    </source>
</evidence>
<protein>
    <submittedName>
        <fullName evidence="6">Uncharacterized protein</fullName>
    </submittedName>
</protein>
<reference evidence="6 7" key="1">
    <citation type="submission" date="2019-11" db="EMBL/GenBank/DDBJ databases">
        <authorList>
            <person name="Jiao W.-B."/>
            <person name="Schneeberger K."/>
        </authorList>
    </citation>
    <scope>NUCLEOTIDE SEQUENCE [LARGE SCALE GENOMIC DNA]</scope>
    <source>
        <strain evidence="7">cv. An-1</strain>
    </source>
</reference>
<dbReference type="InterPro" id="IPR057670">
    <property type="entry name" value="SH3_retrovirus"/>
</dbReference>
<keyword evidence="2" id="KW-0472">Membrane</keyword>
<dbReference type="Pfam" id="PF25597">
    <property type="entry name" value="SH3_retrovirus"/>
    <property type="match status" value="1"/>
</dbReference>
<keyword evidence="2" id="KW-0812">Transmembrane</keyword>
<dbReference type="InterPro" id="IPR054722">
    <property type="entry name" value="PolX-like_BBD"/>
</dbReference>
<name>A0A654FMD1_ARATH</name>
<dbReference type="PANTHER" id="PTHR11439:SF467">
    <property type="entry name" value="INTEGRASE CATALYTIC DOMAIN-CONTAINING PROTEIN"/>
    <property type="match status" value="1"/>
</dbReference>
<feature type="domain" description="Reverse transcriptase Ty1/copia-type" evidence="3">
    <location>
        <begin position="724"/>
        <end position="967"/>
    </location>
</feature>
<evidence type="ECO:0000313" key="7">
    <source>
        <dbReference type="Proteomes" id="UP000426265"/>
    </source>
</evidence>
<dbReference type="Gene3D" id="3.80.10.10">
    <property type="entry name" value="Ribonuclease Inhibitor"/>
    <property type="match status" value="1"/>
</dbReference>
<feature type="domain" description="Retrovirus-related Pol polyprotein from transposon TNT 1-94-like beta-barrel" evidence="4">
    <location>
        <begin position="330"/>
        <end position="399"/>
    </location>
</feature>
<dbReference type="SUPFAM" id="SSF56672">
    <property type="entry name" value="DNA/RNA polymerases"/>
    <property type="match status" value="1"/>
</dbReference>
<gene>
    <name evidence="6" type="ORF">AN1_LOCUS17445</name>
</gene>
<evidence type="ECO:0000259" key="3">
    <source>
        <dbReference type="Pfam" id="PF07727"/>
    </source>
</evidence>
<dbReference type="InterPro" id="IPR013103">
    <property type="entry name" value="RVT_2"/>
</dbReference>
<keyword evidence="1" id="KW-0645">Protease</keyword>
<dbReference type="GO" id="GO:0004190">
    <property type="term" value="F:aspartic-type endopeptidase activity"/>
    <property type="evidence" value="ECO:0007669"/>
    <property type="project" value="UniProtKB-KW"/>
</dbReference>
<evidence type="ECO:0000259" key="5">
    <source>
        <dbReference type="Pfam" id="PF25597"/>
    </source>
</evidence>
<evidence type="ECO:0000256" key="2">
    <source>
        <dbReference type="SAM" id="Phobius"/>
    </source>
</evidence>
<dbReference type="EMBL" id="CACRSJ010000109">
    <property type="protein sequence ID" value="VYS62017.1"/>
    <property type="molecule type" value="Genomic_DNA"/>
</dbReference>
<keyword evidence="1" id="KW-0064">Aspartyl protease</keyword>
<dbReference type="InterPro" id="IPR043502">
    <property type="entry name" value="DNA/RNA_pol_sf"/>
</dbReference>
<dbReference type="PANTHER" id="PTHR11439">
    <property type="entry name" value="GAG-POL-RELATED RETROTRANSPOSON"/>
    <property type="match status" value="1"/>
</dbReference>
<dbReference type="CDD" id="cd09272">
    <property type="entry name" value="RNase_HI_RT_Ty1"/>
    <property type="match status" value="1"/>
</dbReference>
<keyword evidence="1" id="KW-0378">Hydrolase</keyword>
<organism evidence="6 7">
    <name type="scientific">Arabidopsis thaliana</name>
    <name type="common">Mouse-ear cress</name>
    <dbReference type="NCBI Taxonomy" id="3702"/>
    <lineage>
        <taxon>Eukaryota</taxon>
        <taxon>Viridiplantae</taxon>
        <taxon>Streptophyta</taxon>
        <taxon>Embryophyta</taxon>
        <taxon>Tracheophyta</taxon>
        <taxon>Spermatophyta</taxon>
        <taxon>Magnoliopsida</taxon>
        <taxon>eudicotyledons</taxon>
        <taxon>Gunneridae</taxon>
        <taxon>Pentapetalae</taxon>
        <taxon>rosids</taxon>
        <taxon>malvids</taxon>
        <taxon>Brassicales</taxon>
        <taxon>Brassicaceae</taxon>
        <taxon>Camelineae</taxon>
        <taxon>Arabidopsis</taxon>
    </lineage>
</organism>
<dbReference type="SUPFAM" id="SSF52047">
    <property type="entry name" value="RNI-like"/>
    <property type="match status" value="1"/>
</dbReference>
<accession>A0A654FMD1</accession>